<keyword evidence="1" id="KW-1133">Transmembrane helix</keyword>
<feature type="transmembrane region" description="Helical" evidence="1">
    <location>
        <begin position="84"/>
        <end position="105"/>
    </location>
</feature>
<accession>A0ABX0VR68</accession>
<gene>
    <name evidence="2" type="ORF">E2L00_17470</name>
</gene>
<keyword evidence="1" id="KW-0812">Transmembrane</keyword>
<protein>
    <submittedName>
        <fullName evidence="2">Uncharacterized protein</fullName>
    </submittedName>
</protein>
<feature type="transmembrane region" description="Helical" evidence="1">
    <location>
        <begin position="129"/>
        <end position="151"/>
    </location>
</feature>
<proteinExistence type="predicted"/>
<dbReference type="EMBL" id="SOYS01000009">
    <property type="protein sequence ID" value="NIY49246.1"/>
    <property type="molecule type" value="Genomic_DNA"/>
</dbReference>
<comment type="caution">
    <text evidence="2">The sequence shown here is derived from an EMBL/GenBank/DDBJ whole genome shotgun (WGS) entry which is preliminary data.</text>
</comment>
<dbReference type="Proteomes" id="UP000697927">
    <property type="component" value="Unassembled WGS sequence"/>
</dbReference>
<dbReference type="RefSeq" id="WP_167613854.1">
    <property type="nucleotide sequence ID" value="NZ_SOYS01000009.1"/>
</dbReference>
<evidence type="ECO:0000313" key="2">
    <source>
        <dbReference type="EMBL" id="NIY49246.1"/>
    </source>
</evidence>
<keyword evidence="3" id="KW-1185">Reference proteome</keyword>
<keyword evidence="1" id="KW-0472">Membrane</keyword>
<feature type="transmembrane region" description="Helical" evidence="1">
    <location>
        <begin position="45"/>
        <end position="72"/>
    </location>
</feature>
<sequence>MLIQFFTPYITLCFLASWGLAQNLEGLGMFKYVNTRPVQVDDFIFYPMVLNPTTGVAALAFVLTCILIVVFMLNIRASFYLNKWVGGTSLILWLLPGLLSMTGYLPDIQGMGPDVFRFNEGFPGSMESAAANLLICLVSGWSIIMLLGSLWQKNTFKNVYDHIWYTLGLIAALYFVVDAGLPSYKTDLAEADDRMVRTLQLFSTAEERLEILCAQPKVKALSPALCALAPELKWSIFNHLDLKGNLRARIEPPSWTIKLAQDPMLARQINALNNWACILGQQLAQCQKIPSDTALSIQGIDTPMAFPTPNYAQQINYLFASMEKTDLHIQDIERGHNLRYFVFLFLAFLAGGKLANASRTMVKIDSVRPPSWTLIFIKYASRKTIVWFKSLAIFIADKSRYLAKQAITLFALYQKTRAASREQRKKSEPGQE</sequence>
<evidence type="ECO:0000256" key="1">
    <source>
        <dbReference type="SAM" id="Phobius"/>
    </source>
</evidence>
<organism evidence="2 3">
    <name type="scientific">Cedecea colo</name>
    <dbReference type="NCBI Taxonomy" id="2552946"/>
    <lineage>
        <taxon>Bacteria</taxon>
        <taxon>Pseudomonadati</taxon>
        <taxon>Pseudomonadota</taxon>
        <taxon>Gammaproteobacteria</taxon>
        <taxon>Enterobacterales</taxon>
        <taxon>Enterobacteriaceae</taxon>
        <taxon>Cedecea</taxon>
    </lineage>
</organism>
<reference evidence="2 3" key="1">
    <citation type="journal article" date="2020" name="Microorganisms">
        <title>Polyphasic Characterisation of Cedecea colo sp. nov., a New Enteric Bacterium Isolated from the Koala Hindgut.</title>
        <authorList>
            <person name="Boath J.M."/>
            <person name="Dakhal S."/>
            <person name="Van T.T.H."/>
            <person name="Moore R.J."/>
            <person name="Dekiwadia C."/>
            <person name="Macreadie I.G."/>
        </authorList>
    </citation>
    <scope>NUCLEOTIDE SEQUENCE [LARGE SCALE GENOMIC DNA]</scope>
    <source>
        <strain evidence="2 3">ZA</strain>
    </source>
</reference>
<name>A0ABX0VR68_9ENTR</name>
<feature type="transmembrane region" description="Helical" evidence="1">
    <location>
        <begin position="163"/>
        <end position="184"/>
    </location>
</feature>
<evidence type="ECO:0000313" key="3">
    <source>
        <dbReference type="Proteomes" id="UP000697927"/>
    </source>
</evidence>